<dbReference type="InterPro" id="IPR011992">
    <property type="entry name" value="EF-hand-dom_pair"/>
</dbReference>
<feature type="domain" description="DM10" evidence="8">
    <location>
        <begin position="204"/>
        <end position="317"/>
    </location>
</feature>
<sequence length="622" mass="69087">MSNSLRNPALPFLPGFTLSDPTRTNFAKSHTFDVRNGVAVFDGSAPGIGGSPLPGQRPRSTRTQGRSFASTVGVSDESLPSFIAFDRKVLRFFAYFQEGVVETRYEAYRVRRVKIYYYLEDDSIQVNESRDDNSGIPQGVLLKRHQVPKTDDSGAHYTFDDLNLGTEVTFYGITYRIVDCDEFTKNFFQRANVALGPVGEYPVDPHAIRQAESRPHPRQTVAPNPEKLALRQFLRNDRQVLRFFAVWDDREQPYAGASVFARRQRLPRQLQGLPDPRTCDYVRDNELAIGHTLTVFNRPFLLYDADGFTKQYYRERYGRTEAELTPLTLPRESKVVPVREIPPYQGIGSEEDSLASVTQLVPKPPKRHISIRPELGIADERIFRFQARFAEPGPEDSDRRFIISAFLADETLAVFEPPLRNSGVISGKFMERRRVKRAGSDTEYIKPWDLHVGEVINISGHRFLLLEADDYTYRSQLAAKRGCDFIPPGSALITVPGAAQQEAPVRRPGQPSVVDVQKALGQIKGALAQAGTEAADIVRQCETEGSGQVPVTALRRCLVEWGLPMTEEIALALMDEFDPVGTGSLSGQAFISAIDQASPLPLPAVPAPSSTAPAAASATSGR</sequence>
<keyword evidence="9" id="KW-0282">Flagellum</keyword>
<keyword evidence="4" id="KW-0677">Repeat</keyword>
<evidence type="ECO:0000313" key="9">
    <source>
        <dbReference type="EMBL" id="KAJ4457827.1"/>
    </source>
</evidence>
<protein>
    <submittedName>
        <fullName evidence="9">Flagellar protofilament ribbon protein rib74</fullName>
    </submittedName>
</protein>
<feature type="compositionally biased region" description="Low complexity" evidence="7">
    <location>
        <begin position="607"/>
        <end position="622"/>
    </location>
</feature>
<evidence type="ECO:0000256" key="1">
    <source>
        <dbReference type="ARBA" id="ARBA00004138"/>
    </source>
</evidence>
<evidence type="ECO:0000256" key="2">
    <source>
        <dbReference type="ARBA" id="ARBA00004245"/>
    </source>
</evidence>
<gene>
    <name evidence="9" type="ORF">PAPYR_6646</name>
</gene>
<dbReference type="PANTHER" id="PTHR12086:SF9">
    <property type="entry name" value="EF-HAND DOMAIN-CONTAINING PROTEIN 1"/>
    <property type="match status" value="1"/>
</dbReference>
<keyword evidence="9" id="KW-0969">Cilium</keyword>
<proteinExistence type="predicted"/>
<dbReference type="Gene3D" id="1.10.238.10">
    <property type="entry name" value="EF-hand"/>
    <property type="match status" value="1"/>
</dbReference>
<evidence type="ECO:0000256" key="3">
    <source>
        <dbReference type="ARBA" id="ARBA00022490"/>
    </source>
</evidence>
<name>A0ABQ8UEV6_9EUKA</name>
<evidence type="ECO:0000256" key="4">
    <source>
        <dbReference type="ARBA" id="ARBA00022737"/>
    </source>
</evidence>
<evidence type="ECO:0000256" key="5">
    <source>
        <dbReference type="ARBA" id="ARBA00023212"/>
    </source>
</evidence>
<evidence type="ECO:0000259" key="8">
    <source>
        <dbReference type="PROSITE" id="PS51336"/>
    </source>
</evidence>
<dbReference type="PANTHER" id="PTHR12086">
    <property type="entry name" value="EF-HAND DOMAIN C-TERMINAL CONTAINING PROTEIN"/>
    <property type="match status" value="1"/>
</dbReference>
<evidence type="ECO:0000256" key="6">
    <source>
        <dbReference type="ARBA" id="ARBA00023273"/>
    </source>
</evidence>
<dbReference type="Pfam" id="PF06565">
    <property type="entry name" value="DM10_dom"/>
    <property type="match status" value="3"/>
</dbReference>
<comment type="caution">
    <text evidence="9">The sequence shown here is derived from an EMBL/GenBank/DDBJ whole genome shotgun (WGS) entry which is preliminary data.</text>
</comment>
<keyword evidence="5" id="KW-0206">Cytoskeleton</keyword>
<dbReference type="SMART" id="SM00676">
    <property type="entry name" value="DM10"/>
    <property type="match status" value="3"/>
</dbReference>
<accession>A0ABQ8UEV6</accession>
<dbReference type="Gene3D" id="2.30.29.170">
    <property type="match status" value="3"/>
</dbReference>
<dbReference type="InterPro" id="IPR040193">
    <property type="entry name" value="EFHC1/EFHC2/EFHB"/>
</dbReference>
<comment type="subcellular location">
    <subcellularLocation>
        <location evidence="1">Cell projection</location>
        <location evidence="1">Cilium</location>
    </subcellularLocation>
    <subcellularLocation>
        <location evidence="2">Cytoplasm</location>
        <location evidence="2">Cytoskeleton</location>
    </subcellularLocation>
</comment>
<reference evidence="9" key="1">
    <citation type="journal article" date="2022" name="bioRxiv">
        <title>Genomics of Preaxostyla Flagellates Illuminates Evolutionary Transitions and the Path Towards Mitochondrial Loss.</title>
        <authorList>
            <person name="Novak L.V.F."/>
            <person name="Treitli S.C."/>
            <person name="Pyrih J."/>
            <person name="Halakuc P."/>
            <person name="Pipaliya S.V."/>
            <person name="Vacek V."/>
            <person name="Brzon O."/>
            <person name="Soukal P."/>
            <person name="Eme L."/>
            <person name="Dacks J.B."/>
            <person name="Karnkowska A."/>
            <person name="Elias M."/>
            <person name="Hampl V."/>
        </authorList>
    </citation>
    <scope>NUCLEOTIDE SEQUENCE</scope>
    <source>
        <strain evidence="9">RCP-MX</strain>
    </source>
</reference>
<feature type="domain" description="DM10" evidence="8">
    <location>
        <begin position="86"/>
        <end position="192"/>
    </location>
</feature>
<keyword evidence="3" id="KW-0963">Cytoplasm</keyword>
<dbReference type="Proteomes" id="UP001141327">
    <property type="component" value="Unassembled WGS sequence"/>
</dbReference>
<keyword evidence="6" id="KW-0966">Cell projection</keyword>
<organism evidence="9 10">
    <name type="scientific">Paratrimastix pyriformis</name>
    <dbReference type="NCBI Taxonomy" id="342808"/>
    <lineage>
        <taxon>Eukaryota</taxon>
        <taxon>Metamonada</taxon>
        <taxon>Preaxostyla</taxon>
        <taxon>Paratrimastigidae</taxon>
        <taxon>Paratrimastix</taxon>
    </lineage>
</organism>
<dbReference type="PROSITE" id="PS51336">
    <property type="entry name" value="DM10"/>
    <property type="match status" value="3"/>
</dbReference>
<feature type="domain" description="DM10" evidence="8">
    <location>
        <begin position="379"/>
        <end position="480"/>
    </location>
</feature>
<keyword evidence="10" id="KW-1185">Reference proteome</keyword>
<feature type="region of interest" description="Disordered" evidence="7">
    <location>
        <begin position="45"/>
        <end position="66"/>
    </location>
</feature>
<evidence type="ECO:0000256" key="7">
    <source>
        <dbReference type="SAM" id="MobiDB-lite"/>
    </source>
</evidence>
<dbReference type="EMBL" id="JAPMOS010000039">
    <property type="protein sequence ID" value="KAJ4457827.1"/>
    <property type="molecule type" value="Genomic_DNA"/>
</dbReference>
<feature type="region of interest" description="Disordered" evidence="7">
    <location>
        <begin position="601"/>
        <end position="622"/>
    </location>
</feature>
<evidence type="ECO:0000313" key="10">
    <source>
        <dbReference type="Proteomes" id="UP001141327"/>
    </source>
</evidence>
<dbReference type="InterPro" id="IPR006602">
    <property type="entry name" value="DM10_dom"/>
</dbReference>
<dbReference type="SUPFAM" id="SSF47473">
    <property type="entry name" value="EF-hand"/>
    <property type="match status" value="1"/>
</dbReference>